<dbReference type="NCBIfam" id="TIGR03504">
    <property type="entry name" value="FimV_Cterm"/>
    <property type="match status" value="1"/>
</dbReference>
<dbReference type="SUPFAM" id="SSF48452">
    <property type="entry name" value="TPR-like"/>
    <property type="match status" value="1"/>
</dbReference>
<accession>A0ABY8NHB3</accession>
<dbReference type="Gene3D" id="1.20.58.2200">
    <property type="match status" value="1"/>
</dbReference>
<feature type="region of interest" description="Disordered" evidence="1">
    <location>
        <begin position="870"/>
        <end position="904"/>
    </location>
</feature>
<organism evidence="4 5">
    <name type="scientific">Microbulbifer bruguierae</name>
    <dbReference type="NCBI Taxonomy" id="3029061"/>
    <lineage>
        <taxon>Bacteria</taxon>
        <taxon>Pseudomonadati</taxon>
        <taxon>Pseudomonadota</taxon>
        <taxon>Gammaproteobacteria</taxon>
        <taxon>Cellvibrionales</taxon>
        <taxon>Microbulbiferaceae</taxon>
        <taxon>Microbulbifer</taxon>
    </lineage>
</organism>
<evidence type="ECO:0000256" key="1">
    <source>
        <dbReference type="SAM" id="MobiDB-lite"/>
    </source>
</evidence>
<feature type="region of interest" description="Disordered" evidence="1">
    <location>
        <begin position="345"/>
        <end position="377"/>
    </location>
</feature>
<feature type="chain" id="PRO_5045190495" description="FimV N-terminal domain-containing protein" evidence="2">
    <location>
        <begin position="24"/>
        <end position="1068"/>
    </location>
</feature>
<dbReference type="EMBL" id="CP118605">
    <property type="protein sequence ID" value="WGL17840.1"/>
    <property type="molecule type" value="Genomic_DNA"/>
</dbReference>
<dbReference type="RefSeq" id="WP_280321751.1">
    <property type="nucleotide sequence ID" value="NZ_CP118605.1"/>
</dbReference>
<evidence type="ECO:0000256" key="2">
    <source>
        <dbReference type="SAM" id="SignalP"/>
    </source>
</evidence>
<dbReference type="Gene3D" id="1.25.40.10">
    <property type="entry name" value="Tetratricopeptide repeat domain"/>
    <property type="match status" value="1"/>
</dbReference>
<dbReference type="InterPro" id="IPR057840">
    <property type="entry name" value="FimV_N"/>
</dbReference>
<keyword evidence="5" id="KW-1185">Reference proteome</keyword>
<protein>
    <recommendedName>
        <fullName evidence="3">FimV N-terminal domain-containing protein</fullName>
    </recommendedName>
</protein>
<dbReference type="InterPro" id="IPR038440">
    <property type="entry name" value="FimV_C_sf"/>
</dbReference>
<dbReference type="InterPro" id="IPR011990">
    <property type="entry name" value="TPR-like_helical_dom_sf"/>
</dbReference>
<evidence type="ECO:0000313" key="4">
    <source>
        <dbReference type="EMBL" id="WGL17840.1"/>
    </source>
</evidence>
<dbReference type="InterPro" id="IPR020011">
    <property type="entry name" value="FimV_C"/>
</dbReference>
<dbReference type="Proteomes" id="UP001236500">
    <property type="component" value="Chromosome"/>
</dbReference>
<proteinExistence type="predicted"/>
<feature type="signal peptide" evidence="2">
    <location>
        <begin position="1"/>
        <end position="23"/>
    </location>
</feature>
<reference evidence="4 5" key="1">
    <citation type="submission" date="2023-02" db="EMBL/GenBank/DDBJ databases">
        <title>Description and genomic characterization of Microbulbifer bruguierae sp. nov., isolated from the sediment of mangrove plant Bruguiera sexangula.</title>
        <authorList>
            <person name="Long M."/>
        </authorList>
    </citation>
    <scope>NUCLEOTIDE SEQUENCE [LARGE SCALE GENOMIC DNA]</scope>
    <source>
        <strain evidence="4 5">H12</strain>
    </source>
</reference>
<evidence type="ECO:0000259" key="3">
    <source>
        <dbReference type="Pfam" id="PF25800"/>
    </source>
</evidence>
<sequence>MRVQKLALAVGLVSALGGNAALALGLGEVKLNSTLNQPLNAEIKLLQTRGLGENEIKVRLASTEDFERAGVDRSYLLDELRFTVDYSSGQPVVRISSRNPIREPFLNFLVETRWPSGRLLREYTLLMDLPAFSTNTASQPVRAAERERQQVRRDIPVQQPIQRPVQQEVQPPVPAPIEQQVPEFEESAGAVSETVAAEPQQPLYEEPAELTVETPVETSAASGSRVYGPVEANKTLWEIARDSRENRSMSVQQTMLAIQRLNPEAFINNNINLLKKGAVLRLPTAEEVRTLTLTEAVSQVATQNDAWRDRVGSAEVTGAALDGRAVVEESVESDVLEGRVSLAAPGDNESVLSGSGSGTGESEALQGELAVSEEELDKSRLENAELQERIGELNEQIDTMERMVEVSSEEMRAVQAAAEQTAQDEGIDGGVDGVAIEDDVASESEAALGEQLQSEAETVDSAPVIAAEPEATEVAPEDDDARNRVVVQTVQEPTLVERLMENIQLFGIGAGALVIALAGFFTWRRRKEEEEAIRQVEAEMAMEPGLAEDSELFSEDDSLAAVEELEASENFDLDELGEIQTDDPVAEAEIHLSLGQYQEAEAKLLTGLKAAPENIDARLMLLEVYAQQQSPEQFDDHYRQLLTYNDGPVADRAARLRESIAGIGPFVAPEMDFSSESLEAAQLDDLGADFDAEASFEDLDEFASVKAEVPADETDDDDFGLLEGLDLADDSFGSADGSLDLADGSLDLADGSLDLADGSFDLEGESLGGQDSAEQDEFDLELDLDDDLEMGLDSGLDLEGEPGMGDSAEDELTLDLEGEEFSLDLEQDAGLELELSAEPDTEADDFELEDLVADGGLDLENLDGLDLDSDFDIEPAQSVPAPIGSAAADQPEQAGGLEFDLDLTPMDDADGEPDDELDAFGDDLDTFGNDLEGLDLDSIDLGDLELDGAEPELGSVDVGHAGLTTTGALELEDDLDLVVAEASVSPASEPSAEESELEDDLGFDLEGDLNSELNLMEGTDEFSTKLELAQAYLDMGDKDGAREILGEVVDEAAGEHQQRAKDLLERMT</sequence>
<feature type="domain" description="FimV N-terminal" evidence="3">
    <location>
        <begin position="24"/>
        <end position="130"/>
    </location>
</feature>
<dbReference type="Pfam" id="PF25800">
    <property type="entry name" value="FimV_N"/>
    <property type="match status" value="1"/>
</dbReference>
<keyword evidence="2" id="KW-0732">Signal</keyword>
<gene>
    <name evidence="4" type="ORF">PVT68_05975</name>
</gene>
<name>A0ABY8NHB3_9GAMM</name>
<evidence type="ECO:0000313" key="5">
    <source>
        <dbReference type="Proteomes" id="UP001236500"/>
    </source>
</evidence>
<dbReference type="InterPro" id="IPR020012">
    <property type="entry name" value="LysM_FimV"/>
</dbReference>
<dbReference type="NCBIfam" id="TIGR03505">
    <property type="entry name" value="FimV_core"/>
    <property type="match status" value="1"/>
</dbReference>